<comment type="caution">
    <text evidence="2">The sequence shown here is derived from an EMBL/GenBank/DDBJ whole genome shotgun (WGS) entry which is preliminary data.</text>
</comment>
<organism evidence="2 3">
    <name type="scientific">Panicum virgatum</name>
    <name type="common">Blackwell switchgrass</name>
    <dbReference type="NCBI Taxonomy" id="38727"/>
    <lineage>
        <taxon>Eukaryota</taxon>
        <taxon>Viridiplantae</taxon>
        <taxon>Streptophyta</taxon>
        <taxon>Embryophyta</taxon>
        <taxon>Tracheophyta</taxon>
        <taxon>Spermatophyta</taxon>
        <taxon>Magnoliopsida</taxon>
        <taxon>Liliopsida</taxon>
        <taxon>Poales</taxon>
        <taxon>Poaceae</taxon>
        <taxon>PACMAD clade</taxon>
        <taxon>Panicoideae</taxon>
        <taxon>Panicodae</taxon>
        <taxon>Paniceae</taxon>
        <taxon>Panicinae</taxon>
        <taxon>Panicum</taxon>
        <taxon>Panicum sect. Hiantes</taxon>
    </lineage>
</organism>
<reference evidence="2" key="1">
    <citation type="submission" date="2020-05" db="EMBL/GenBank/DDBJ databases">
        <title>WGS assembly of Panicum virgatum.</title>
        <authorList>
            <person name="Lovell J.T."/>
            <person name="Jenkins J."/>
            <person name="Shu S."/>
            <person name="Juenger T.E."/>
            <person name="Schmutz J."/>
        </authorList>
    </citation>
    <scope>NUCLEOTIDE SEQUENCE</scope>
    <source>
        <strain evidence="2">AP13</strain>
    </source>
</reference>
<name>A0A8T0RI97_PANVG</name>
<sequence>MSPSVPRPRPRWSCRLLPPRTREHGTTAASASLHTPAATSLQPPATPVALAPPPPCTCTNTLDALPLAPGRLFPSRCQSLFLNETPIPPRPVALAQPFLTCSAVCRYHQRNWTRLVAPLACPASPSSWWSRLAHSRTDCTDLTKKNSDRIPFGDLRNTTNGVKMNSSLPQAVLR</sequence>
<dbReference type="AlphaFoldDB" id="A0A8T0RI97"/>
<evidence type="ECO:0000256" key="1">
    <source>
        <dbReference type="SAM" id="MobiDB-lite"/>
    </source>
</evidence>
<accession>A0A8T0RI97</accession>
<gene>
    <name evidence="2" type="ORF">PVAP13_6KG412200</name>
</gene>
<feature type="region of interest" description="Disordered" evidence="1">
    <location>
        <begin position="1"/>
        <end position="42"/>
    </location>
</feature>
<evidence type="ECO:0000313" key="3">
    <source>
        <dbReference type="Proteomes" id="UP000823388"/>
    </source>
</evidence>
<keyword evidence="3" id="KW-1185">Reference proteome</keyword>
<evidence type="ECO:0000313" key="2">
    <source>
        <dbReference type="EMBL" id="KAG2585771.1"/>
    </source>
</evidence>
<dbReference type="Proteomes" id="UP000823388">
    <property type="component" value="Chromosome 6K"/>
</dbReference>
<protein>
    <submittedName>
        <fullName evidence="2">Uncharacterized protein</fullName>
    </submittedName>
</protein>
<proteinExistence type="predicted"/>
<dbReference type="EMBL" id="CM029047">
    <property type="protein sequence ID" value="KAG2585771.1"/>
    <property type="molecule type" value="Genomic_DNA"/>
</dbReference>
<feature type="compositionally biased region" description="Polar residues" evidence="1">
    <location>
        <begin position="27"/>
        <end position="42"/>
    </location>
</feature>